<protein>
    <recommendedName>
        <fullName evidence="3">Transposase</fullName>
    </recommendedName>
</protein>
<dbReference type="AlphaFoldDB" id="A0A2T3FRY5"/>
<organism evidence="1 2">
    <name type="scientific">Clostridium fessum</name>
    <dbReference type="NCBI Taxonomy" id="2126740"/>
    <lineage>
        <taxon>Bacteria</taxon>
        <taxon>Bacillati</taxon>
        <taxon>Bacillota</taxon>
        <taxon>Clostridia</taxon>
        <taxon>Eubacteriales</taxon>
        <taxon>Clostridiaceae</taxon>
        <taxon>Clostridium</taxon>
    </lineage>
</organism>
<dbReference type="InterPro" id="IPR008878">
    <property type="entry name" value="Transposase_IS66_Orf2"/>
</dbReference>
<evidence type="ECO:0008006" key="3">
    <source>
        <dbReference type="Google" id="ProtNLM"/>
    </source>
</evidence>
<reference evidence="1 2" key="1">
    <citation type="submission" date="2018-03" db="EMBL/GenBank/DDBJ databases">
        <title>Lachnoclostridium SNUG30386 gen.nov., sp.nov., isolated from human faeces.</title>
        <authorList>
            <person name="Seo B."/>
            <person name="Jeon K."/>
            <person name="Ko G."/>
        </authorList>
    </citation>
    <scope>NUCLEOTIDE SEQUENCE [LARGE SCALE GENOMIC DNA]</scope>
    <source>
        <strain evidence="1 2">SNUG30386</strain>
    </source>
</reference>
<dbReference type="EMBL" id="PYLO01000002">
    <property type="protein sequence ID" value="PST38036.1"/>
    <property type="molecule type" value="Genomic_DNA"/>
</dbReference>
<dbReference type="PANTHER" id="PTHR36455">
    <property type="match status" value="1"/>
</dbReference>
<comment type="caution">
    <text evidence="1">The sequence shown here is derived from an EMBL/GenBank/DDBJ whole genome shotgun (WGS) entry which is preliminary data.</text>
</comment>
<proteinExistence type="predicted"/>
<keyword evidence="2" id="KW-1185">Reference proteome</keyword>
<dbReference type="NCBIfam" id="NF033819">
    <property type="entry name" value="IS66_TnpB"/>
    <property type="match status" value="1"/>
</dbReference>
<sequence length="76" mass="8895">MLTLKFFWGSSNRKIKGLVWEEDGFLLIYKRLEAGTFQWPRSEAEARNITSEQYHLLMSGYSIDPSVHKIDPKHPV</sequence>
<dbReference type="Pfam" id="PF05717">
    <property type="entry name" value="TnpB_IS66"/>
    <property type="match status" value="1"/>
</dbReference>
<evidence type="ECO:0000313" key="1">
    <source>
        <dbReference type="EMBL" id="PST38036.1"/>
    </source>
</evidence>
<dbReference type="PANTHER" id="PTHR36455:SF1">
    <property type="entry name" value="BLR8292 PROTEIN"/>
    <property type="match status" value="1"/>
</dbReference>
<evidence type="ECO:0000313" key="2">
    <source>
        <dbReference type="Proteomes" id="UP000241048"/>
    </source>
</evidence>
<accession>A0A2T3FRY5</accession>
<gene>
    <name evidence="1" type="ORF">C7U56_05730</name>
</gene>
<dbReference type="Proteomes" id="UP000241048">
    <property type="component" value="Unassembled WGS sequence"/>
</dbReference>
<name>A0A2T3FRY5_9CLOT</name>